<proteinExistence type="predicted"/>
<protein>
    <submittedName>
        <fullName evidence="1">Uncharacterized protein</fullName>
    </submittedName>
</protein>
<dbReference type="InterPro" id="IPR052501">
    <property type="entry name" value="Alpha-1-2_FucT"/>
</dbReference>
<name>A0AAV5WSK7_9BILA</name>
<feature type="non-terminal residue" evidence="1">
    <location>
        <position position="72"/>
    </location>
</feature>
<reference evidence="1" key="1">
    <citation type="submission" date="2023-10" db="EMBL/GenBank/DDBJ databases">
        <title>Genome assembly of Pristionchus species.</title>
        <authorList>
            <person name="Yoshida K."/>
            <person name="Sommer R.J."/>
        </authorList>
    </citation>
    <scope>NUCLEOTIDE SEQUENCE</scope>
    <source>
        <strain evidence="1">RS5133</strain>
    </source>
</reference>
<keyword evidence="2" id="KW-1185">Reference proteome</keyword>
<feature type="non-terminal residue" evidence="1">
    <location>
        <position position="1"/>
    </location>
</feature>
<evidence type="ECO:0000313" key="2">
    <source>
        <dbReference type="Proteomes" id="UP001432322"/>
    </source>
</evidence>
<dbReference type="PANTHER" id="PTHR22898:SF3">
    <property type="entry name" value="ALPHA-1,2-FUCOSYLTRANSFERASE-RELATED"/>
    <property type="match status" value="1"/>
</dbReference>
<organism evidence="1 2">
    <name type="scientific">Pristionchus fissidentatus</name>
    <dbReference type="NCBI Taxonomy" id="1538716"/>
    <lineage>
        <taxon>Eukaryota</taxon>
        <taxon>Metazoa</taxon>
        <taxon>Ecdysozoa</taxon>
        <taxon>Nematoda</taxon>
        <taxon>Chromadorea</taxon>
        <taxon>Rhabditida</taxon>
        <taxon>Rhabditina</taxon>
        <taxon>Diplogasteromorpha</taxon>
        <taxon>Diplogasteroidea</taxon>
        <taxon>Neodiplogasteridae</taxon>
        <taxon>Pristionchus</taxon>
    </lineage>
</organism>
<dbReference type="AlphaFoldDB" id="A0AAV5WSK7"/>
<accession>A0AAV5WSK7</accession>
<gene>
    <name evidence="1" type="ORF">PFISCL1PPCAC_25293</name>
</gene>
<dbReference type="Proteomes" id="UP001432322">
    <property type="component" value="Unassembled WGS sequence"/>
</dbReference>
<dbReference type="PANTHER" id="PTHR22898">
    <property type="entry name" value="UNCHARACTERIZED GLYCOSOL TRANSFERASE-RELATED"/>
    <property type="match status" value="1"/>
</dbReference>
<sequence length="72" mass="8361">SEFKRPLVIMIGDDFEWQTATAKQLTNIDVMVLPRSKWIKSPTVDWQFSEIYCDTVLLTASASTFGWWLAYL</sequence>
<dbReference type="EMBL" id="BTSY01000006">
    <property type="protein sequence ID" value="GMT33996.1"/>
    <property type="molecule type" value="Genomic_DNA"/>
</dbReference>
<comment type="caution">
    <text evidence="1">The sequence shown here is derived from an EMBL/GenBank/DDBJ whole genome shotgun (WGS) entry which is preliminary data.</text>
</comment>
<evidence type="ECO:0000313" key="1">
    <source>
        <dbReference type="EMBL" id="GMT33996.1"/>
    </source>
</evidence>